<dbReference type="InParanoid" id="A0A1E1K005"/>
<dbReference type="AlphaFoldDB" id="A0A1E1K005"/>
<name>A0A1E1K005_9HELO</name>
<sequence>MDYWHFDLPERRRALSECPLQSPLSVDESVTGSGKIRFKRIDIPNMHISSRTGSADIDKQKERRKSPSPVSTSKGKSKELPSRNGSSRNEQERSTNQHSRITVKPPELTSSPVESLTLGPTTSFREPSGLPSDTIQPPRLPSPNES</sequence>
<dbReference type="Proteomes" id="UP000178129">
    <property type="component" value="Unassembled WGS sequence"/>
</dbReference>
<proteinExistence type="predicted"/>
<accession>A0A1E1K005</accession>
<dbReference type="EMBL" id="FJUW01000004">
    <property type="protein sequence ID" value="CZS91292.1"/>
    <property type="molecule type" value="Genomic_DNA"/>
</dbReference>
<evidence type="ECO:0000313" key="2">
    <source>
        <dbReference type="EMBL" id="CZS91292.1"/>
    </source>
</evidence>
<gene>
    <name evidence="2" type="ORF">RCO7_14207</name>
</gene>
<organism evidence="2 3">
    <name type="scientific">Rhynchosporium graminicola</name>
    <dbReference type="NCBI Taxonomy" id="2792576"/>
    <lineage>
        <taxon>Eukaryota</taxon>
        <taxon>Fungi</taxon>
        <taxon>Dikarya</taxon>
        <taxon>Ascomycota</taxon>
        <taxon>Pezizomycotina</taxon>
        <taxon>Leotiomycetes</taxon>
        <taxon>Helotiales</taxon>
        <taxon>Ploettnerulaceae</taxon>
        <taxon>Rhynchosporium</taxon>
    </lineage>
</organism>
<feature type="region of interest" description="Disordered" evidence="1">
    <location>
        <begin position="42"/>
        <end position="146"/>
    </location>
</feature>
<keyword evidence="3" id="KW-1185">Reference proteome</keyword>
<evidence type="ECO:0000313" key="3">
    <source>
        <dbReference type="Proteomes" id="UP000178129"/>
    </source>
</evidence>
<comment type="caution">
    <text evidence="2">The sequence shown here is derived from an EMBL/GenBank/DDBJ whole genome shotgun (WGS) entry which is preliminary data.</text>
</comment>
<feature type="compositionally biased region" description="Polar residues" evidence="1">
    <location>
        <begin position="108"/>
        <end position="135"/>
    </location>
</feature>
<evidence type="ECO:0000256" key="1">
    <source>
        <dbReference type="SAM" id="MobiDB-lite"/>
    </source>
</evidence>
<reference evidence="3" key="1">
    <citation type="submission" date="2016-03" db="EMBL/GenBank/DDBJ databases">
        <authorList>
            <person name="Ploux O."/>
        </authorList>
    </citation>
    <scope>NUCLEOTIDE SEQUENCE [LARGE SCALE GENOMIC DNA]</scope>
    <source>
        <strain evidence="3">UK7</strain>
    </source>
</reference>
<protein>
    <submittedName>
        <fullName evidence="2">Uncharacterized protein</fullName>
    </submittedName>
</protein>